<evidence type="ECO:0000313" key="2">
    <source>
        <dbReference type="EMBL" id="MBR0562248.1"/>
    </source>
</evidence>
<sequence>MLESIVAAQPDDARAWLQLSYVESWLGGHRAARSAVLQAHALAPTDPERLVELASRLRTFNLIPELHALVARLPPPERLPIPVLLGLAAVLSYINDQTGALRLLDEAVRADPDYPPSRVSRAQVLGYFGRNKEAARDLEACLARAPGLAQAHWHRSRLRRQSAERNHVRELEVQLGRVPRGSDEEALLAFALHKECDDIGRTEQAWAALERGCRAKRARLPYSAAESRTLVDGLVARCDAAFMAAEDAAAPAADAVVPVFIVGMHRSGTTLLERILAGHSAVHDAGELYDFTAQMRLATDHHCRGPIDGEIVARAGSVDYTVVGAGYLAGLDWRRNGRRFVSDKLPSNFLNLGFIRRALPQARILHMTRDPMDTCFSNLRELFSDACAYSYDQAELADYFLQYRRLMAHWHAVMPGAILDVGYADLVAEPEAAARRILAFCGLDYEPGVIRIEEAGGAVATASSPQIHGGIHRRGFGAWRRYERQLEPLRRALGDAAPQ</sequence>
<dbReference type="InterPro" id="IPR027417">
    <property type="entry name" value="P-loop_NTPase"/>
</dbReference>
<reference evidence="2" key="2">
    <citation type="submission" date="2021-04" db="EMBL/GenBank/DDBJ databases">
        <authorList>
            <person name="Karlyshev A.V."/>
        </authorList>
    </citation>
    <scope>NUCLEOTIDE SEQUENCE</scope>
    <source>
        <strain evidence="2">LMG 29479</strain>
    </source>
</reference>
<dbReference type="Proteomes" id="UP000675747">
    <property type="component" value="Unassembled WGS sequence"/>
</dbReference>
<proteinExistence type="predicted"/>
<name>A0A8J7VUY1_9GAMM</name>
<protein>
    <submittedName>
        <fullName evidence="2">Sulfotransferase</fullName>
    </submittedName>
</protein>
<dbReference type="InterPro" id="IPR026634">
    <property type="entry name" value="TPST-like"/>
</dbReference>
<evidence type="ECO:0000256" key="1">
    <source>
        <dbReference type="ARBA" id="ARBA00022679"/>
    </source>
</evidence>
<reference evidence="3 4" key="1">
    <citation type="journal article" date="2021" name="Microbiol. Resour. Announc.">
        <title>Draft Genome Sequence of Coralloluteibacterium stylophorae LMG 29479T.</title>
        <authorList>
            <person name="Karlyshev A.V."/>
            <person name="Kudryashova E.B."/>
            <person name="Ariskina E.V."/>
            <person name="Conroy A.P."/>
            <person name="Abidueva E.Y."/>
        </authorList>
    </citation>
    <scope>NUCLEOTIDE SEQUENCE [LARGE SCALE GENOMIC DNA]</scope>
    <source>
        <strain evidence="3 4">LMG 29479</strain>
    </source>
</reference>
<dbReference type="Gene3D" id="1.25.40.10">
    <property type="entry name" value="Tetratricopeptide repeat domain"/>
    <property type="match status" value="1"/>
</dbReference>
<dbReference type="GO" id="GO:0008476">
    <property type="term" value="F:protein-tyrosine sulfotransferase activity"/>
    <property type="evidence" value="ECO:0007669"/>
    <property type="project" value="InterPro"/>
</dbReference>
<keyword evidence="4" id="KW-1185">Reference proteome</keyword>
<organism evidence="2">
    <name type="scientific">Coralloluteibacterium stylophorae</name>
    <dbReference type="NCBI Taxonomy" id="1776034"/>
    <lineage>
        <taxon>Bacteria</taxon>
        <taxon>Pseudomonadati</taxon>
        <taxon>Pseudomonadota</taxon>
        <taxon>Gammaproteobacteria</taxon>
        <taxon>Lysobacterales</taxon>
        <taxon>Lysobacteraceae</taxon>
        <taxon>Coralloluteibacterium</taxon>
    </lineage>
</organism>
<evidence type="ECO:0000313" key="4">
    <source>
        <dbReference type="Proteomes" id="UP000675747"/>
    </source>
</evidence>
<accession>A0A8J7VUY1</accession>
<dbReference type="EMBL" id="JAGQFT010000041">
    <property type="protein sequence ID" value="MBR0562248.1"/>
    <property type="molecule type" value="Genomic_DNA"/>
</dbReference>
<dbReference type="AlphaFoldDB" id="A0A8J7VUY1"/>
<dbReference type="SUPFAM" id="SSF52540">
    <property type="entry name" value="P-loop containing nucleoside triphosphate hydrolases"/>
    <property type="match status" value="1"/>
</dbReference>
<dbReference type="EMBL" id="JAGQFT020000002">
    <property type="protein sequence ID" value="MBS7456293.1"/>
    <property type="molecule type" value="Genomic_DNA"/>
</dbReference>
<dbReference type="Gene3D" id="3.40.50.300">
    <property type="entry name" value="P-loop containing nucleotide triphosphate hydrolases"/>
    <property type="match status" value="1"/>
</dbReference>
<evidence type="ECO:0000313" key="3">
    <source>
        <dbReference type="EMBL" id="MBS7456293.1"/>
    </source>
</evidence>
<keyword evidence="1" id="KW-0808">Transferase</keyword>
<dbReference type="RefSeq" id="WP_211926192.1">
    <property type="nucleotide sequence ID" value="NZ_JAGQFT020000002.1"/>
</dbReference>
<comment type="caution">
    <text evidence="2">The sequence shown here is derived from an EMBL/GenBank/DDBJ whole genome shotgun (WGS) entry which is preliminary data.</text>
</comment>
<dbReference type="InterPro" id="IPR011990">
    <property type="entry name" value="TPR-like_helical_dom_sf"/>
</dbReference>
<dbReference type="PANTHER" id="PTHR12788">
    <property type="entry name" value="PROTEIN-TYROSINE SULFOTRANSFERASE 2"/>
    <property type="match status" value="1"/>
</dbReference>
<gene>
    <name evidence="3" type="ORF">KB893_003980</name>
    <name evidence="2" type="ORF">KB893_06915</name>
</gene>
<dbReference type="Pfam" id="PF13469">
    <property type="entry name" value="Sulfotransfer_3"/>
    <property type="match status" value="1"/>
</dbReference>
<dbReference type="SUPFAM" id="SSF48452">
    <property type="entry name" value="TPR-like"/>
    <property type="match status" value="1"/>
</dbReference>
<dbReference type="PANTHER" id="PTHR12788:SF10">
    <property type="entry name" value="PROTEIN-TYROSINE SULFOTRANSFERASE"/>
    <property type="match status" value="1"/>
</dbReference>